<name>A0A6P4Z329_BRABE</name>
<accession>A0A6P4Z329</accession>
<dbReference type="InterPro" id="IPR036322">
    <property type="entry name" value="WD40_repeat_dom_sf"/>
</dbReference>
<dbReference type="KEGG" id="bbel:109474923"/>
<evidence type="ECO:0000313" key="2">
    <source>
        <dbReference type="RefSeq" id="XP_019630978.1"/>
    </source>
</evidence>
<dbReference type="OrthoDB" id="2123049at2759"/>
<evidence type="ECO:0000313" key="1">
    <source>
        <dbReference type="Proteomes" id="UP000515135"/>
    </source>
</evidence>
<dbReference type="SUPFAM" id="SSF50978">
    <property type="entry name" value="WD40 repeat-like"/>
    <property type="match status" value="1"/>
</dbReference>
<organism evidence="1 2">
    <name type="scientific">Branchiostoma belcheri</name>
    <name type="common">Amphioxus</name>
    <dbReference type="NCBI Taxonomy" id="7741"/>
    <lineage>
        <taxon>Eukaryota</taxon>
        <taxon>Metazoa</taxon>
        <taxon>Chordata</taxon>
        <taxon>Cephalochordata</taxon>
        <taxon>Leptocardii</taxon>
        <taxon>Amphioxiformes</taxon>
        <taxon>Branchiostomatidae</taxon>
        <taxon>Branchiostoma</taxon>
    </lineage>
</organism>
<gene>
    <name evidence="2" type="primary">LOC109474923</name>
</gene>
<dbReference type="Gene3D" id="2.130.10.10">
    <property type="entry name" value="YVTN repeat-like/Quinoprotein amine dehydrogenase"/>
    <property type="match status" value="1"/>
</dbReference>
<reference evidence="2" key="1">
    <citation type="submission" date="2025-08" db="UniProtKB">
        <authorList>
            <consortium name="RefSeq"/>
        </authorList>
    </citation>
    <scope>IDENTIFICATION</scope>
    <source>
        <tissue evidence="2">Gonad</tissue>
    </source>
</reference>
<dbReference type="InterPro" id="IPR015943">
    <property type="entry name" value="WD40/YVTN_repeat-like_dom_sf"/>
</dbReference>
<dbReference type="GeneID" id="109474923"/>
<dbReference type="AlphaFoldDB" id="A0A6P4Z329"/>
<dbReference type="Proteomes" id="UP000515135">
    <property type="component" value="Unplaced"/>
</dbReference>
<keyword evidence="1" id="KW-1185">Reference proteome</keyword>
<sequence length="356" mass="38559">MLQALMQCLWERRFPKKFNVLSVGQVFRSAKSLLVLGCEDGVIRLFDLPVSGEKSSENTLQCISALETKGGPIQQLALHNVTRFGSVDLIAADSQGTVTIFCNEQILARCSLGEHSISCLDVEEDAIGNLMIVAGDEGGTVNAFLPYSTLWRLRLQDTRITRGVNSIPTVRCLLAVGLCSSTGDVSNYILAADNYRNLHVIQGGTIVQTLPTNAIINAMCAGNFVDTDDVHWTKGGQKDIAGRTVPSQVALGGEDGSIYIMSNFQVSVVEYSNVKLPLTQLLCVQDSIPGQEDFILCAGHFNALFVYQAGKRVCQHKTPDWVVSMATADVDRDGNVEVVVGCLDNTVQALKLTTSR</sequence>
<dbReference type="RefSeq" id="XP_019630978.1">
    <property type="nucleotide sequence ID" value="XM_019775419.1"/>
</dbReference>
<proteinExistence type="predicted"/>
<protein>
    <submittedName>
        <fullName evidence="2">Uncharacterized protein LOC109474923</fullName>
    </submittedName>
</protein>